<organism evidence="15 16">
    <name type="scientific">Chilo suppressalis</name>
    <name type="common">Asiatic rice borer moth</name>
    <dbReference type="NCBI Taxonomy" id="168631"/>
    <lineage>
        <taxon>Eukaryota</taxon>
        <taxon>Metazoa</taxon>
        <taxon>Ecdysozoa</taxon>
        <taxon>Arthropoda</taxon>
        <taxon>Hexapoda</taxon>
        <taxon>Insecta</taxon>
        <taxon>Pterygota</taxon>
        <taxon>Neoptera</taxon>
        <taxon>Endopterygota</taxon>
        <taxon>Lepidoptera</taxon>
        <taxon>Glossata</taxon>
        <taxon>Ditrysia</taxon>
        <taxon>Pyraloidea</taxon>
        <taxon>Crambidae</taxon>
        <taxon>Crambinae</taxon>
        <taxon>Chilo</taxon>
    </lineage>
</organism>
<comment type="cofactor">
    <cofactor evidence="1">
        <name>heme</name>
        <dbReference type="ChEBI" id="CHEBI:30413"/>
    </cofactor>
</comment>
<keyword evidence="9" id="KW-0492">Microsome</keyword>
<evidence type="ECO:0000256" key="3">
    <source>
        <dbReference type="ARBA" id="ARBA00004174"/>
    </source>
</evidence>
<dbReference type="InterPro" id="IPR002401">
    <property type="entry name" value="Cyt_P450_E_grp-I"/>
</dbReference>
<evidence type="ECO:0000256" key="11">
    <source>
        <dbReference type="ARBA" id="ARBA00023004"/>
    </source>
</evidence>
<name>A0ABN8LCZ8_CHISP</name>
<evidence type="ECO:0000256" key="4">
    <source>
        <dbReference type="ARBA" id="ARBA00004406"/>
    </source>
</evidence>
<evidence type="ECO:0000256" key="2">
    <source>
        <dbReference type="ARBA" id="ARBA00003690"/>
    </source>
</evidence>
<dbReference type="InterPro" id="IPR036396">
    <property type="entry name" value="Cyt_P450_sf"/>
</dbReference>
<dbReference type="InterPro" id="IPR050196">
    <property type="entry name" value="Cytochrome_P450_Monoox"/>
</dbReference>
<dbReference type="InterPro" id="IPR017972">
    <property type="entry name" value="Cyt_P450_CS"/>
</dbReference>
<dbReference type="PRINTS" id="PR00385">
    <property type="entry name" value="P450"/>
</dbReference>
<keyword evidence="13" id="KW-0472">Membrane</keyword>
<dbReference type="PANTHER" id="PTHR24291:SF189">
    <property type="entry name" value="CYTOCHROME P450 4C3-RELATED"/>
    <property type="match status" value="1"/>
</dbReference>
<keyword evidence="10 14" id="KW-0560">Oxidoreductase</keyword>
<comment type="subcellular location">
    <subcellularLocation>
        <location evidence="4">Endoplasmic reticulum membrane</location>
        <topology evidence="4">Peripheral membrane protein</topology>
    </subcellularLocation>
    <subcellularLocation>
        <location evidence="3">Microsome membrane</location>
        <topology evidence="3">Peripheral membrane protein</topology>
    </subcellularLocation>
</comment>
<keyword evidence="11 14" id="KW-0408">Iron</keyword>
<sequence>MLTPAFGNGVFREYMDFYNSQARSLVKQWAPLSGKGEFNPKPHLRRAALQTIIRTTLGLQIKEGLTSQMQLYLKSIDEIVNVITKRIQTIWMHNDFLYNRSSLKRKEENCLKIINAYSKRVIKNKREAEKNAQPQQNHKGRTQGFLDLALQLTKDDLMSDQLLLEHINSLTFAGYHTVSASLHFILLIIGSYTEVQNRIYDELHDVLRGTAEEDITVVQLSKLVYIDAVINEAARLYPVAPVVLRYIEKDVQLQNYTMKAGCDCVVMLHELNRSRIWGPDKDQFRPERWLEPGLLANAKDYTGFGTGRRACLGRSYAMLSLKTTLAHLIRRYKVTADHTKMKITLEINLEPVEGHGISIESR</sequence>
<dbReference type="Proteomes" id="UP001153292">
    <property type="component" value="Chromosome 2"/>
</dbReference>
<evidence type="ECO:0000256" key="13">
    <source>
        <dbReference type="ARBA" id="ARBA00023136"/>
    </source>
</evidence>
<evidence type="ECO:0000256" key="1">
    <source>
        <dbReference type="ARBA" id="ARBA00001971"/>
    </source>
</evidence>
<evidence type="ECO:0000256" key="6">
    <source>
        <dbReference type="ARBA" id="ARBA00022617"/>
    </source>
</evidence>
<accession>A0ABN8LCZ8</accession>
<evidence type="ECO:0000256" key="10">
    <source>
        <dbReference type="ARBA" id="ARBA00023002"/>
    </source>
</evidence>
<keyword evidence="6 14" id="KW-0349">Heme</keyword>
<evidence type="ECO:0000256" key="5">
    <source>
        <dbReference type="ARBA" id="ARBA00010617"/>
    </source>
</evidence>
<dbReference type="PRINTS" id="PR00463">
    <property type="entry name" value="EP450I"/>
</dbReference>
<dbReference type="PANTHER" id="PTHR24291">
    <property type="entry name" value="CYTOCHROME P450 FAMILY 4"/>
    <property type="match status" value="1"/>
</dbReference>
<keyword evidence="7 14" id="KW-0479">Metal-binding</keyword>
<dbReference type="SUPFAM" id="SSF48264">
    <property type="entry name" value="Cytochrome P450"/>
    <property type="match status" value="1"/>
</dbReference>
<keyword evidence="8" id="KW-0256">Endoplasmic reticulum</keyword>
<comment type="similarity">
    <text evidence="5 14">Belongs to the cytochrome P450 family.</text>
</comment>
<dbReference type="Gene3D" id="1.10.630.10">
    <property type="entry name" value="Cytochrome P450"/>
    <property type="match status" value="1"/>
</dbReference>
<dbReference type="PROSITE" id="PS00086">
    <property type="entry name" value="CYTOCHROME_P450"/>
    <property type="match status" value="1"/>
</dbReference>
<evidence type="ECO:0000313" key="15">
    <source>
        <dbReference type="EMBL" id="CAH2984940.1"/>
    </source>
</evidence>
<gene>
    <name evidence="15" type="ORF">CHILSU_LOCUS4841</name>
</gene>
<keyword evidence="12 14" id="KW-0503">Monooxygenase</keyword>
<protein>
    <recommendedName>
        <fullName evidence="17">Cytochrome P450</fullName>
    </recommendedName>
</protein>
<evidence type="ECO:0000256" key="12">
    <source>
        <dbReference type="ARBA" id="ARBA00023033"/>
    </source>
</evidence>
<evidence type="ECO:0008006" key="17">
    <source>
        <dbReference type="Google" id="ProtNLM"/>
    </source>
</evidence>
<evidence type="ECO:0000256" key="8">
    <source>
        <dbReference type="ARBA" id="ARBA00022824"/>
    </source>
</evidence>
<reference evidence="15" key="1">
    <citation type="submission" date="2021-12" db="EMBL/GenBank/DDBJ databases">
        <authorList>
            <person name="King R."/>
        </authorList>
    </citation>
    <scope>NUCLEOTIDE SEQUENCE</scope>
</reference>
<evidence type="ECO:0000256" key="7">
    <source>
        <dbReference type="ARBA" id="ARBA00022723"/>
    </source>
</evidence>
<evidence type="ECO:0000256" key="14">
    <source>
        <dbReference type="RuleBase" id="RU000461"/>
    </source>
</evidence>
<dbReference type="InterPro" id="IPR001128">
    <property type="entry name" value="Cyt_P450"/>
</dbReference>
<dbReference type="EMBL" id="OU963895">
    <property type="protein sequence ID" value="CAH2984940.1"/>
    <property type="molecule type" value="Genomic_DNA"/>
</dbReference>
<proteinExistence type="inferred from homology"/>
<evidence type="ECO:0000313" key="16">
    <source>
        <dbReference type="Proteomes" id="UP001153292"/>
    </source>
</evidence>
<keyword evidence="16" id="KW-1185">Reference proteome</keyword>
<comment type="function">
    <text evidence="2">May be involved in the metabolism of insect hormones and in the breakdown of synthetic insecticides.</text>
</comment>
<evidence type="ECO:0000256" key="9">
    <source>
        <dbReference type="ARBA" id="ARBA00022848"/>
    </source>
</evidence>
<dbReference type="Pfam" id="PF00067">
    <property type="entry name" value="p450"/>
    <property type="match status" value="1"/>
</dbReference>